<accession>A0A6M3XUF6</accession>
<dbReference type="AlphaFoldDB" id="A0A6M3XUF6"/>
<sequence>MEKVTKQNIWNFEQNKPSLVVKDICEKYPEVDPDFVYEVLLKRGVFKWLAVRRDLIKLKNVWKDEITELNKTLSFAKSHKVSYKFEKEKGIINTLIKCRQSIRKLCHSDRWRSPDFDRRANLFLNSKEEEQDELRKKDAKIS</sequence>
<dbReference type="EMBL" id="MT144817">
    <property type="protein sequence ID" value="QJH99925.1"/>
    <property type="molecule type" value="Genomic_DNA"/>
</dbReference>
<protein>
    <submittedName>
        <fullName evidence="1">Uncharacterized protein</fullName>
    </submittedName>
</protein>
<gene>
    <name evidence="1" type="ORF">TM448B01735_0012</name>
</gene>
<evidence type="ECO:0000313" key="1">
    <source>
        <dbReference type="EMBL" id="QJH99925.1"/>
    </source>
</evidence>
<proteinExistence type="predicted"/>
<reference evidence="1" key="1">
    <citation type="submission" date="2020-03" db="EMBL/GenBank/DDBJ databases">
        <title>The deep terrestrial virosphere.</title>
        <authorList>
            <person name="Holmfeldt K."/>
            <person name="Nilsson E."/>
            <person name="Simone D."/>
            <person name="Lopez-Fernandez M."/>
            <person name="Wu X."/>
            <person name="de Brujin I."/>
            <person name="Lundin D."/>
            <person name="Andersson A."/>
            <person name="Bertilsson S."/>
            <person name="Dopson M."/>
        </authorList>
    </citation>
    <scope>NUCLEOTIDE SEQUENCE</scope>
    <source>
        <strain evidence="1">TM448B01735</strain>
    </source>
</reference>
<organism evidence="1">
    <name type="scientific">viral metagenome</name>
    <dbReference type="NCBI Taxonomy" id="1070528"/>
    <lineage>
        <taxon>unclassified sequences</taxon>
        <taxon>metagenomes</taxon>
        <taxon>organismal metagenomes</taxon>
    </lineage>
</organism>
<name>A0A6M3XUF6_9ZZZZ</name>